<sequence>MSEQISLQKSGEHQEVRDLQRILLEQQDDIMALCTVIEQLRMPEQNIYSKDKQHNVAMLEQMQERQQQRFQHLDQLIFTNRRQLKKGEITDNSVVTYSKEVRKLEAGVRTLRLFCEDVVKMTAVDYTEPNRAGERIYYFDKRSKTLQVEIHALREEIDKKQ</sequence>
<proteinExistence type="predicted"/>
<accession>A0AAW9NV76</accession>
<organism evidence="1 2">
    <name type="scientific">Metasolibacillus meyeri</name>
    <dbReference type="NCBI Taxonomy" id="1071052"/>
    <lineage>
        <taxon>Bacteria</taxon>
        <taxon>Bacillati</taxon>
        <taxon>Bacillota</taxon>
        <taxon>Bacilli</taxon>
        <taxon>Bacillales</taxon>
        <taxon>Caryophanaceae</taxon>
        <taxon>Metasolibacillus</taxon>
    </lineage>
</organism>
<comment type="caution">
    <text evidence="1">The sequence shown here is derived from an EMBL/GenBank/DDBJ whole genome shotgun (WGS) entry which is preliminary data.</text>
</comment>
<reference evidence="1 2" key="1">
    <citation type="submission" date="2023-03" db="EMBL/GenBank/DDBJ databases">
        <title>Bacillus Genome Sequencing.</title>
        <authorList>
            <person name="Dunlap C."/>
        </authorList>
    </citation>
    <scope>NUCLEOTIDE SEQUENCE [LARGE SCALE GENOMIC DNA]</scope>
    <source>
        <strain evidence="1 2">B-59205</strain>
    </source>
</reference>
<dbReference type="RefSeq" id="WP_326124735.1">
    <property type="nucleotide sequence ID" value="NZ_JARSFG010000022.1"/>
</dbReference>
<evidence type="ECO:0000313" key="2">
    <source>
        <dbReference type="Proteomes" id="UP001344888"/>
    </source>
</evidence>
<evidence type="ECO:0000313" key="1">
    <source>
        <dbReference type="EMBL" id="MEC1180178.1"/>
    </source>
</evidence>
<dbReference type="AlphaFoldDB" id="A0AAW9NV76"/>
<keyword evidence="2" id="KW-1185">Reference proteome</keyword>
<dbReference type="EMBL" id="JARSFG010000022">
    <property type="protein sequence ID" value="MEC1180178.1"/>
    <property type="molecule type" value="Genomic_DNA"/>
</dbReference>
<gene>
    <name evidence="1" type="ORF">P9B03_16870</name>
</gene>
<protein>
    <submittedName>
        <fullName evidence="1">Chemotaxis protein</fullName>
    </submittedName>
</protein>
<dbReference type="Proteomes" id="UP001344888">
    <property type="component" value="Unassembled WGS sequence"/>
</dbReference>
<name>A0AAW9NV76_9BACL</name>